<reference evidence="10 11" key="1">
    <citation type="submission" date="2018-03" db="EMBL/GenBank/DDBJ databases">
        <title>Genomic Encyclopedia of Archaeal and Bacterial Type Strains, Phase II (KMG-II): from individual species to whole genera.</title>
        <authorList>
            <person name="Goeker M."/>
        </authorList>
    </citation>
    <scope>NUCLEOTIDE SEQUENCE [LARGE SCALE GENOMIC DNA]</scope>
    <source>
        <strain evidence="10 11">DSM 28229</strain>
    </source>
</reference>
<keyword evidence="5 8" id="KW-0028">Amino-acid biosynthesis</keyword>
<evidence type="ECO:0000259" key="9">
    <source>
        <dbReference type="PROSITE" id="PS51671"/>
    </source>
</evidence>
<dbReference type="CDD" id="cd04878">
    <property type="entry name" value="ACT_AHAS"/>
    <property type="match status" value="1"/>
</dbReference>
<comment type="caution">
    <text evidence="10">The sequence shown here is derived from an EMBL/GenBank/DDBJ whole genome shotgun (WGS) entry which is preliminary data.</text>
</comment>
<evidence type="ECO:0000256" key="2">
    <source>
        <dbReference type="ARBA" id="ARBA00005025"/>
    </source>
</evidence>
<organism evidence="10 11">
    <name type="scientific">Sediminitomix flava</name>
    <dbReference type="NCBI Taxonomy" id="379075"/>
    <lineage>
        <taxon>Bacteria</taxon>
        <taxon>Pseudomonadati</taxon>
        <taxon>Bacteroidota</taxon>
        <taxon>Cytophagia</taxon>
        <taxon>Cytophagales</taxon>
        <taxon>Flammeovirgaceae</taxon>
        <taxon>Sediminitomix</taxon>
    </lineage>
</organism>
<dbReference type="InterPro" id="IPR039557">
    <property type="entry name" value="AHAS_ACT"/>
</dbReference>
<name>A0A315Z6M2_SEDFL</name>
<dbReference type="SUPFAM" id="SSF55021">
    <property type="entry name" value="ACT-like"/>
    <property type="match status" value="2"/>
</dbReference>
<dbReference type="GO" id="GO:0009099">
    <property type="term" value="P:L-valine biosynthetic process"/>
    <property type="evidence" value="ECO:0007669"/>
    <property type="project" value="UniProtKB-UniRule"/>
</dbReference>
<evidence type="ECO:0000256" key="3">
    <source>
        <dbReference type="ARBA" id="ARBA00006341"/>
    </source>
</evidence>
<evidence type="ECO:0000256" key="6">
    <source>
        <dbReference type="ARBA" id="ARBA00023304"/>
    </source>
</evidence>
<evidence type="ECO:0000256" key="7">
    <source>
        <dbReference type="ARBA" id="ARBA00048670"/>
    </source>
</evidence>
<dbReference type="GO" id="GO:0005829">
    <property type="term" value="C:cytosol"/>
    <property type="evidence" value="ECO:0007669"/>
    <property type="project" value="TreeGrafter"/>
</dbReference>
<dbReference type="GO" id="GO:0009097">
    <property type="term" value="P:isoleucine biosynthetic process"/>
    <property type="evidence" value="ECO:0007669"/>
    <property type="project" value="UniProtKB-UniRule"/>
</dbReference>
<comment type="function">
    <text evidence="8">Catalyzes the conversion of 2 pyruvate molecules into acetolactate in the first common step of the biosynthetic pathway of the branched-amino acids such as leucine, isoleucine, and valine.</text>
</comment>
<dbReference type="OrthoDB" id="1523722at2"/>
<protein>
    <recommendedName>
        <fullName evidence="8">Acetolactate synthase small subunit</fullName>
        <shortName evidence="8">AHAS</shortName>
        <shortName evidence="8">ALS</shortName>
        <ecNumber evidence="8">2.2.1.6</ecNumber>
    </recommendedName>
    <alternativeName>
        <fullName evidence="8">Acetohydroxy-acid synthase small subunit</fullName>
    </alternativeName>
</protein>
<dbReference type="Pfam" id="PF10369">
    <property type="entry name" value="ALS_ss_C"/>
    <property type="match status" value="1"/>
</dbReference>
<keyword evidence="8" id="KW-0808">Transferase</keyword>
<evidence type="ECO:0000256" key="5">
    <source>
        <dbReference type="ARBA" id="ARBA00022605"/>
    </source>
</evidence>
<comment type="catalytic activity">
    <reaction evidence="7 8">
        <text>2 pyruvate + H(+) = (2S)-2-acetolactate + CO2</text>
        <dbReference type="Rhea" id="RHEA:25249"/>
        <dbReference type="ChEBI" id="CHEBI:15361"/>
        <dbReference type="ChEBI" id="CHEBI:15378"/>
        <dbReference type="ChEBI" id="CHEBI:16526"/>
        <dbReference type="ChEBI" id="CHEBI:58476"/>
        <dbReference type="EC" id="2.2.1.6"/>
    </reaction>
</comment>
<dbReference type="EC" id="2.2.1.6" evidence="8"/>
<dbReference type="UniPathway" id="UPA00047">
    <property type="reaction ID" value="UER00055"/>
</dbReference>
<comment type="similarity">
    <text evidence="3 8">Belongs to the acetolactate synthase small subunit family.</text>
</comment>
<accession>A0A315Z6M2</accession>
<dbReference type="UniPathway" id="UPA00049">
    <property type="reaction ID" value="UER00059"/>
</dbReference>
<dbReference type="PANTHER" id="PTHR30239:SF0">
    <property type="entry name" value="ACETOLACTATE SYNTHASE SMALL SUBUNIT 1, CHLOROPLASTIC"/>
    <property type="match status" value="1"/>
</dbReference>
<comment type="subunit">
    <text evidence="4 8">Dimer of large and small chains.</text>
</comment>
<dbReference type="Proteomes" id="UP000245535">
    <property type="component" value="Unassembled WGS sequence"/>
</dbReference>
<dbReference type="EMBL" id="QGDO01000005">
    <property type="protein sequence ID" value="PWJ40068.1"/>
    <property type="molecule type" value="Genomic_DNA"/>
</dbReference>
<dbReference type="InterPro" id="IPR004789">
    <property type="entry name" value="Acetalactate_synth_ssu"/>
</dbReference>
<proteinExistence type="inferred from homology"/>
<dbReference type="InterPro" id="IPR054480">
    <property type="entry name" value="AHAS_small-like_ACT"/>
</dbReference>
<dbReference type="Gene3D" id="3.30.70.260">
    <property type="match status" value="1"/>
</dbReference>
<gene>
    <name evidence="10" type="ORF">BC781_105131</name>
</gene>
<comment type="pathway">
    <text evidence="1 8">Amino-acid biosynthesis; L-isoleucine biosynthesis; L-isoleucine from 2-oxobutanoate: step 1/4.</text>
</comment>
<evidence type="ECO:0000256" key="4">
    <source>
        <dbReference type="ARBA" id="ARBA00011744"/>
    </source>
</evidence>
<dbReference type="InterPro" id="IPR045865">
    <property type="entry name" value="ACT-like_dom_sf"/>
</dbReference>
<comment type="pathway">
    <text evidence="2 8">Amino-acid biosynthesis; L-valine biosynthesis; L-valine from pyruvate: step 1/4.</text>
</comment>
<dbReference type="Gene3D" id="3.30.70.1150">
    <property type="entry name" value="ACT-like. Chain A, domain 2"/>
    <property type="match status" value="1"/>
</dbReference>
<evidence type="ECO:0000256" key="8">
    <source>
        <dbReference type="RuleBase" id="RU368092"/>
    </source>
</evidence>
<dbReference type="GO" id="GO:1990610">
    <property type="term" value="F:acetolactate synthase regulator activity"/>
    <property type="evidence" value="ECO:0007669"/>
    <property type="project" value="UniProtKB-UniRule"/>
</dbReference>
<dbReference type="InterPro" id="IPR027271">
    <property type="entry name" value="Acetolactate_synth/TF_NikR_C"/>
</dbReference>
<dbReference type="RefSeq" id="WP_109620462.1">
    <property type="nucleotide sequence ID" value="NZ_QGDO01000005.1"/>
</dbReference>
<evidence type="ECO:0000256" key="1">
    <source>
        <dbReference type="ARBA" id="ARBA00004974"/>
    </source>
</evidence>
<dbReference type="GO" id="GO:0003984">
    <property type="term" value="F:acetolactate synthase activity"/>
    <property type="evidence" value="ECO:0007669"/>
    <property type="project" value="UniProtKB-UniRule"/>
</dbReference>
<dbReference type="InterPro" id="IPR002912">
    <property type="entry name" value="ACT_dom"/>
</dbReference>
<sequence length="178" mass="20854">MKEKFTLSIYTENTVGLTSRITNIFSRRKTNIESLTTSASELEHVHKFTVVFFETEEGAEKIMKQVERQIDVIKAFSYRDQEIIHQEIALYKVAFESLSQEEEVEKIVRRHHARILSATPEYVVIEKTGHEWETHELYEDLKPIGLMQFARSGRVSISKERQDVSPLLQEFSEFQESL</sequence>
<dbReference type="InterPro" id="IPR019455">
    <property type="entry name" value="Acetolactate_synth_ssu_C"/>
</dbReference>
<dbReference type="PROSITE" id="PS51671">
    <property type="entry name" value="ACT"/>
    <property type="match status" value="1"/>
</dbReference>
<keyword evidence="6 8" id="KW-0100">Branched-chain amino acid biosynthesis</keyword>
<dbReference type="PANTHER" id="PTHR30239">
    <property type="entry name" value="ACETOLACTATE SYNTHASE SMALL SUBUNIT"/>
    <property type="match status" value="1"/>
</dbReference>
<dbReference type="NCBIfam" id="TIGR00119">
    <property type="entry name" value="acolac_sm"/>
    <property type="match status" value="1"/>
</dbReference>
<dbReference type="AlphaFoldDB" id="A0A315Z6M2"/>
<evidence type="ECO:0000313" key="10">
    <source>
        <dbReference type="EMBL" id="PWJ40068.1"/>
    </source>
</evidence>
<evidence type="ECO:0000313" key="11">
    <source>
        <dbReference type="Proteomes" id="UP000245535"/>
    </source>
</evidence>
<dbReference type="Pfam" id="PF22629">
    <property type="entry name" value="ACT_AHAS_ss"/>
    <property type="match status" value="1"/>
</dbReference>
<keyword evidence="11" id="KW-1185">Reference proteome</keyword>
<feature type="domain" description="ACT" evidence="9">
    <location>
        <begin position="6"/>
        <end position="86"/>
    </location>
</feature>